<evidence type="ECO:0000259" key="1">
    <source>
        <dbReference type="Pfam" id="PF01935"/>
    </source>
</evidence>
<organism evidence="2 3">
    <name type="scientific">Pectobacterium brasiliense</name>
    <dbReference type="NCBI Taxonomy" id="180957"/>
    <lineage>
        <taxon>Bacteria</taxon>
        <taxon>Pseudomonadati</taxon>
        <taxon>Pseudomonadota</taxon>
        <taxon>Gammaproteobacteria</taxon>
        <taxon>Enterobacterales</taxon>
        <taxon>Pectobacteriaceae</taxon>
        <taxon>Pectobacterium</taxon>
    </lineage>
</organism>
<dbReference type="InterPro" id="IPR008571">
    <property type="entry name" value="HerA-like"/>
</dbReference>
<reference evidence="2 3" key="1">
    <citation type="submission" date="2014-08" db="EMBL/GenBank/DDBJ databases">
        <title>Genome sequences of NCPPB Pectobacterium isolates.</title>
        <authorList>
            <person name="Glover R.H."/>
            <person name="Sapp M."/>
            <person name="Elphinstone J."/>
        </authorList>
    </citation>
    <scope>NUCLEOTIDE SEQUENCE [LARGE SCALE GENOMIC DNA]</scope>
    <source>
        <strain evidence="2 3">LMG 21372</strain>
    </source>
</reference>
<comment type="caution">
    <text evidence="2">The sequence shown here is derived from an EMBL/GenBank/DDBJ whole genome shotgun (WGS) entry which is preliminary data.</text>
</comment>
<evidence type="ECO:0000313" key="2">
    <source>
        <dbReference type="EMBL" id="KGA36407.1"/>
    </source>
</evidence>
<protein>
    <submittedName>
        <fullName evidence="2">ATPase</fullName>
    </submittedName>
</protein>
<dbReference type="InterPro" id="IPR027417">
    <property type="entry name" value="P-loop_NTPase"/>
</dbReference>
<dbReference type="AlphaFoldDB" id="A0A0M2F7K4"/>
<proteinExistence type="predicted"/>
<dbReference type="SUPFAM" id="SSF52540">
    <property type="entry name" value="P-loop containing nucleoside triphosphate hydrolases"/>
    <property type="match status" value="1"/>
</dbReference>
<dbReference type="EMBL" id="JQOD01000001">
    <property type="protein sequence ID" value="KGA36407.1"/>
    <property type="molecule type" value="Genomic_DNA"/>
</dbReference>
<sequence>MPYLRRARVKNNSTVIGKVISVSSSSILVSLSPKVSSGLLVLEGKTHRVGQVGSFVRIPQGYNNLFGIISESSESSKMDEFEDLHSDRRIMRIELVGESTGDSFDRGITQYPSVNDEVNLVLEKDLRIVYGNSGDNMITIGKLSSSDSIDINIDLDKLVTRHSAVLGSTGSGKSTSIASLLRSISTNNTEKVVLKSARIILIDIHGEYTAALKDISNVFSIDEIGKNNRISIPFWSVSPDKLIDFLCGPLNETNKNNIFDRIVELKKQSIIENNIEYIDKDKITAYSPIPFSLKKLWYDLIFQDTVNYNDDEKKYPAYRDEDSKGDPEKLIPPKFLPPSPGNKKPVKGGQGILIRALESMRSRLLDNQYSFFLNPEKCTPDINGKISCDLDIILKEWLGHDKPISILDLSGMPSAQLDMLLGSILDIIFQSALWGRNLDVGMKKRPLLIVLEEAHRYLSSENNGLAKSMVQRIAKEGRKFGIGTMLVSQRPSEIDDTILSQCGTLFALRISNSNDKGKVKSVMSDGLAAVLESLPILRTGEAIIVGEAATLPSRCRFRLPPKHGYPDSIDPEVTKMWRNEYVEEDYSLLIKAWRKTKPIKEEKK</sequence>
<dbReference type="PANTHER" id="PTHR42957">
    <property type="entry name" value="HELICASE MJ1565-RELATED"/>
    <property type="match status" value="1"/>
</dbReference>
<dbReference type="Pfam" id="PF01935">
    <property type="entry name" value="DUF87"/>
    <property type="match status" value="1"/>
</dbReference>
<gene>
    <name evidence="2" type="ORF">KU74_08070</name>
</gene>
<dbReference type="OrthoDB" id="9806951at2"/>
<accession>A0A0M2F7K4</accession>
<dbReference type="PANTHER" id="PTHR42957:SF1">
    <property type="entry name" value="HELICASE MJ1565-RELATED"/>
    <property type="match status" value="1"/>
</dbReference>
<dbReference type="Gene3D" id="3.40.50.300">
    <property type="entry name" value="P-loop containing nucleotide triphosphate hydrolases"/>
    <property type="match status" value="2"/>
</dbReference>
<feature type="domain" description="Helicase HerA central" evidence="1">
    <location>
        <begin position="138"/>
        <end position="426"/>
    </location>
</feature>
<evidence type="ECO:0000313" key="3">
    <source>
        <dbReference type="Proteomes" id="UP000029435"/>
    </source>
</evidence>
<dbReference type="Proteomes" id="UP000029435">
    <property type="component" value="Unassembled WGS sequence"/>
</dbReference>
<name>A0A0M2F7K4_9GAMM</name>
<dbReference type="InterPro" id="IPR002789">
    <property type="entry name" value="HerA_central"/>
</dbReference>